<protein>
    <submittedName>
        <fullName evidence="3">Uncharacterized protein</fullName>
    </submittedName>
</protein>
<gene>
    <name evidence="3" type="ORF">BOTBODRAFT_130392</name>
</gene>
<dbReference type="AlphaFoldDB" id="A0A067MKQ1"/>
<keyword evidence="4" id="KW-1185">Reference proteome</keyword>
<dbReference type="HOGENOM" id="CLU_564974_0_0_1"/>
<dbReference type="Proteomes" id="UP000027195">
    <property type="component" value="Unassembled WGS sequence"/>
</dbReference>
<evidence type="ECO:0000256" key="1">
    <source>
        <dbReference type="SAM" id="Coils"/>
    </source>
</evidence>
<reference evidence="4" key="1">
    <citation type="journal article" date="2014" name="Proc. Natl. Acad. Sci. U.S.A.">
        <title>Extensive sampling of basidiomycete genomes demonstrates inadequacy of the white-rot/brown-rot paradigm for wood decay fungi.</title>
        <authorList>
            <person name="Riley R."/>
            <person name="Salamov A.A."/>
            <person name="Brown D.W."/>
            <person name="Nagy L.G."/>
            <person name="Floudas D."/>
            <person name="Held B.W."/>
            <person name="Levasseur A."/>
            <person name="Lombard V."/>
            <person name="Morin E."/>
            <person name="Otillar R."/>
            <person name="Lindquist E.A."/>
            <person name="Sun H."/>
            <person name="LaButti K.M."/>
            <person name="Schmutz J."/>
            <person name="Jabbour D."/>
            <person name="Luo H."/>
            <person name="Baker S.E."/>
            <person name="Pisabarro A.G."/>
            <person name="Walton J.D."/>
            <person name="Blanchette R.A."/>
            <person name="Henrissat B."/>
            <person name="Martin F."/>
            <person name="Cullen D."/>
            <person name="Hibbett D.S."/>
            <person name="Grigoriev I.V."/>
        </authorList>
    </citation>
    <scope>NUCLEOTIDE SEQUENCE [LARGE SCALE GENOMIC DNA]</scope>
    <source>
        <strain evidence="4">FD-172 SS1</strain>
    </source>
</reference>
<keyword evidence="2" id="KW-0812">Transmembrane</keyword>
<keyword evidence="1" id="KW-0175">Coiled coil</keyword>
<keyword evidence="2" id="KW-1133">Transmembrane helix</keyword>
<dbReference type="STRING" id="930990.A0A067MKQ1"/>
<feature type="coiled-coil region" evidence="1">
    <location>
        <begin position="71"/>
        <end position="98"/>
    </location>
</feature>
<sequence>MQKLYSEQCQESEKYRNSLRKKDQEFKNVEDEVSRAANEAAKWKSLCEASEASILALQTELDSALHTQQIVEEQKQENDLLKETIDRLHADLDELRAAHSAALAANKTHSAQESLTKSLARELAVRLKEVPVSGASEDEADGDVTVVDEEEDEEFVETVITASLRKKTGGRASKKDIIRVEEVTREYIDASTQHEFPPNTSIATVQTESEPVPVVETISIQTDEVVPPVIDVTELGTQTEEPPRPASPIRLTAEIQTDAPIEEAPPSPEPSTSRTIHGDLIDDEDLASSTTTVRPLSPSSEDLPSYVRLEDEQKEKIGLAVLAKWHPGMRSTAPLPNGVSREAVEGWETLKTELGFECMAIDKVVQGSTVREPEPQEAPAPVAAVAKAKELSKRRWMPSLTLTLGICGVCAMVLALSARRSTFFRLGGPSYRDRRLWNLYNTLAGPSLEGFHGRAPSFGMLDSIWHFAERLFAGGAQMRRVPT</sequence>
<dbReference type="EMBL" id="KL198029">
    <property type="protein sequence ID" value="KDQ16139.1"/>
    <property type="molecule type" value="Genomic_DNA"/>
</dbReference>
<organism evidence="3 4">
    <name type="scientific">Botryobasidium botryosum (strain FD-172 SS1)</name>
    <dbReference type="NCBI Taxonomy" id="930990"/>
    <lineage>
        <taxon>Eukaryota</taxon>
        <taxon>Fungi</taxon>
        <taxon>Dikarya</taxon>
        <taxon>Basidiomycota</taxon>
        <taxon>Agaricomycotina</taxon>
        <taxon>Agaricomycetes</taxon>
        <taxon>Cantharellales</taxon>
        <taxon>Botryobasidiaceae</taxon>
        <taxon>Botryobasidium</taxon>
    </lineage>
</organism>
<name>A0A067MKQ1_BOTB1</name>
<evidence type="ECO:0000313" key="4">
    <source>
        <dbReference type="Proteomes" id="UP000027195"/>
    </source>
</evidence>
<feature type="coiled-coil region" evidence="1">
    <location>
        <begin position="12"/>
        <end position="46"/>
    </location>
</feature>
<accession>A0A067MKQ1</accession>
<feature type="transmembrane region" description="Helical" evidence="2">
    <location>
        <begin position="396"/>
        <end position="416"/>
    </location>
</feature>
<dbReference type="OrthoDB" id="432685at2759"/>
<evidence type="ECO:0000256" key="2">
    <source>
        <dbReference type="SAM" id="Phobius"/>
    </source>
</evidence>
<dbReference type="InParanoid" id="A0A067MKQ1"/>
<evidence type="ECO:0000313" key="3">
    <source>
        <dbReference type="EMBL" id="KDQ16139.1"/>
    </source>
</evidence>
<proteinExistence type="predicted"/>
<keyword evidence="2" id="KW-0472">Membrane</keyword>